<feature type="transmembrane region" description="Helical" evidence="6">
    <location>
        <begin position="237"/>
        <end position="256"/>
    </location>
</feature>
<feature type="transmembrane region" description="Helical" evidence="6">
    <location>
        <begin position="149"/>
        <end position="171"/>
    </location>
</feature>
<dbReference type="Gene3D" id="1.20.1250.20">
    <property type="entry name" value="MFS general substrate transporter like domains"/>
    <property type="match status" value="1"/>
</dbReference>
<feature type="transmembrane region" description="Helical" evidence="6">
    <location>
        <begin position="118"/>
        <end position="137"/>
    </location>
</feature>
<dbReference type="PANTHER" id="PTHR23502:SF2">
    <property type="entry name" value="TRANSPORTER, PUTATIVE (AFU_ORTHOLOGUE AFUA_2G08910)-RELATED"/>
    <property type="match status" value="1"/>
</dbReference>
<dbReference type="RefSeq" id="XP_025400935.1">
    <property type="nucleotide sequence ID" value="XM_025547555.1"/>
</dbReference>
<dbReference type="SUPFAM" id="SSF103473">
    <property type="entry name" value="MFS general substrate transporter"/>
    <property type="match status" value="1"/>
</dbReference>
<dbReference type="InterPro" id="IPR020846">
    <property type="entry name" value="MFS_dom"/>
</dbReference>
<feature type="domain" description="Major facilitator superfamily (MFS) profile" evidence="7">
    <location>
        <begin position="83"/>
        <end position="508"/>
    </location>
</feature>
<dbReference type="PANTHER" id="PTHR23502">
    <property type="entry name" value="MAJOR FACILITATOR SUPERFAMILY"/>
    <property type="match status" value="1"/>
</dbReference>
<dbReference type="InterPro" id="IPR011701">
    <property type="entry name" value="MFS"/>
</dbReference>
<evidence type="ECO:0000256" key="5">
    <source>
        <dbReference type="SAM" id="MobiDB-lite"/>
    </source>
</evidence>
<feature type="transmembrane region" description="Helical" evidence="6">
    <location>
        <begin position="450"/>
        <end position="472"/>
    </location>
</feature>
<feature type="transmembrane region" description="Helical" evidence="6">
    <location>
        <begin position="84"/>
        <end position="106"/>
    </location>
</feature>
<evidence type="ECO:0000256" key="4">
    <source>
        <dbReference type="ARBA" id="ARBA00023136"/>
    </source>
</evidence>
<organism evidence="8 9">
    <name type="scientific">Aspergillus heteromorphus CBS 117.55</name>
    <dbReference type="NCBI Taxonomy" id="1448321"/>
    <lineage>
        <taxon>Eukaryota</taxon>
        <taxon>Fungi</taxon>
        <taxon>Dikarya</taxon>
        <taxon>Ascomycota</taxon>
        <taxon>Pezizomycotina</taxon>
        <taxon>Eurotiomycetes</taxon>
        <taxon>Eurotiomycetidae</taxon>
        <taxon>Eurotiales</taxon>
        <taxon>Aspergillaceae</taxon>
        <taxon>Aspergillus</taxon>
        <taxon>Aspergillus subgen. Circumdati</taxon>
    </lineage>
</organism>
<keyword evidence="4 6" id="KW-0472">Membrane</keyword>
<dbReference type="GO" id="GO:0022857">
    <property type="term" value="F:transmembrane transporter activity"/>
    <property type="evidence" value="ECO:0007669"/>
    <property type="project" value="InterPro"/>
</dbReference>
<feature type="transmembrane region" description="Helical" evidence="6">
    <location>
        <begin position="484"/>
        <end position="505"/>
    </location>
</feature>
<dbReference type="GeneID" id="37069792"/>
<feature type="transmembrane region" description="Helical" evidence="6">
    <location>
        <begin position="303"/>
        <end position="327"/>
    </location>
</feature>
<feature type="transmembrane region" description="Helical" evidence="6">
    <location>
        <begin position="389"/>
        <end position="409"/>
    </location>
</feature>
<comment type="caution">
    <text evidence="8">The sequence shown here is derived from an EMBL/GenBank/DDBJ whole genome shotgun (WGS) entry which is preliminary data.</text>
</comment>
<dbReference type="Proteomes" id="UP000247233">
    <property type="component" value="Unassembled WGS sequence"/>
</dbReference>
<evidence type="ECO:0000256" key="3">
    <source>
        <dbReference type="ARBA" id="ARBA00022989"/>
    </source>
</evidence>
<feature type="region of interest" description="Disordered" evidence="5">
    <location>
        <begin position="1"/>
        <end position="21"/>
    </location>
</feature>
<keyword evidence="9" id="KW-1185">Reference proteome</keyword>
<reference evidence="8 9" key="1">
    <citation type="submission" date="2016-12" db="EMBL/GenBank/DDBJ databases">
        <title>The genomes of Aspergillus section Nigri reveals drivers in fungal speciation.</title>
        <authorList>
            <consortium name="DOE Joint Genome Institute"/>
            <person name="Vesth T.C."/>
            <person name="Nybo J."/>
            <person name="Theobald S."/>
            <person name="Brandl J."/>
            <person name="Frisvad J.C."/>
            <person name="Nielsen K.F."/>
            <person name="Lyhne E.K."/>
            <person name="Kogle M.E."/>
            <person name="Kuo A."/>
            <person name="Riley R."/>
            <person name="Clum A."/>
            <person name="Nolan M."/>
            <person name="Lipzen A."/>
            <person name="Salamov A."/>
            <person name="Henrissat B."/>
            <person name="Wiebenga A."/>
            <person name="De Vries R.P."/>
            <person name="Grigoriev I.V."/>
            <person name="Mortensen U.H."/>
            <person name="Andersen M.R."/>
            <person name="Baker S.E."/>
        </authorList>
    </citation>
    <scope>NUCLEOTIDE SEQUENCE [LARGE SCALE GENOMIC DNA]</scope>
    <source>
        <strain evidence="8 9">CBS 117.55</strain>
    </source>
</reference>
<proteinExistence type="predicted"/>
<evidence type="ECO:0000256" key="1">
    <source>
        <dbReference type="ARBA" id="ARBA00004141"/>
    </source>
</evidence>
<dbReference type="Pfam" id="PF07690">
    <property type="entry name" value="MFS_1"/>
    <property type="match status" value="1"/>
</dbReference>
<evidence type="ECO:0000313" key="9">
    <source>
        <dbReference type="Proteomes" id="UP000247233"/>
    </source>
</evidence>
<dbReference type="InterPro" id="IPR036259">
    <property type="entry name" value="MFS_trans_sf"/>
</dbReference>
<keyword evidence="3 6" id="KW-1133">Transmembrane helix</keyword>
<dbReference type="AlphaFoldDB" id="A0A317WK21"/>
<evidence type="ECO:0000256" key="2">
    <source>
        <dbReference type="ARBA" id="ARBA00022692"/>
    </source>
</evidence>
<gene>
    <name evidence="8" type="ORF">BO70DRAFT_422296</name>
</gene>
<dbReference type="PROSITE" id="PS50850">
    <property type="entry name" value="MFS"/>
    <property type="match status" value="1"/>
</dbReference>
<keyword evidence="2 6" id="KW-0812">Transmembrane</keyword>
<accession>A0A317WK21</accession>
<evidence type="ECO:0000259" key="7">
    <source>
        <dbReference type="PROSITE" id="PS50850"/>
    </source>
</evidence>
<dbReference type="STRING" id="1448321.A0A317WK21"/>
<dbReference type="EMBL" id="MSFL01000007">
    <property type="protein sequence ID" value="PWY86703.1"/>
    <property type="molecule type" value="Genomic_DNA"/>
</dbReference>
<comment type="subcellular location">
    <subcellularLocation>
        <location evidence="1">Membrane</location>
        <topology evidence="1">Multi-pass membrane protein</topology>
    </subcellularLocation>
</comment>
<dbReference type="OrthoDB" id="2533084at2759"/>
<feature type="transmembrane region" description="Helical" evidence="6">
    <location>
        <begin position="421"/>
        <end position="443"/>
    </location>
</feature>
<dbReference type="VEuPathDB" id="FungiDB:BO70DRAFT_422296"/>
<protein>
    <submittedName>
        <fullName evidence="8">MFS general substrate transporter</fullName>
    </submittedName>
</protein>
<dbReference type="FunFam" id="1.20.1250.20:FF:000318">
    <property type="entry name" value="MFS multidrug transporter, putative"/>
    <property type="match status" value="1"/>
</dbReference>
<sequence length="511" mass="57052">MKPQTEHFEGEKQEHPHSTHQENQDLENALVQGNHDVPEEIALLTPEHREYLLQRHGTLNLEPIPDMTDADPYNWPRWKKTSNLILVSFHGMMGTFTAASIQSAFVPMSEDLGVSLQRTSYLVSLFIAILGGAPLFWRPLSNRYGRRPIFLISLVCSLVGNVGCAKSPTYATMGLCRAITAFFISPAIGIGSAVVAETFFKKDRARCMGVWTLMATLGVPVAPLIFGFVTLRVGYRWIFWILAITNGVQLLLYIFLGSETLYMRKPTPGGPQQTNPRHHRLSILKPIDPTPLRLYDFLSPFTLALRPCIMIPVAAYAMVFLFASVFVSIEIPQVYPEKFNFNAQQVGLQFISMIVGSVLGEQIGGYASDQWMWQRQRRIHQMPAPEYRLWLGYIGLALTCCGMVVFLVQLGNSDTWNVTPLVGAAIAAAGNQIVTTVNVTYAVDCYREDAASIGVFVTFVRQIWGFVGPFWFPQMLESVGYNGSVGVVLGLIMGVSVIPTILLHWKGRAWR</sequence>
<feature type="transmembrane region" description="Helical" evidence="6">
    <location>
        <begin position="347"/>
        <end position="368"/>
    </location>
</feature>
<evidence type="ECO:0000256" key="6">
    <source>
        <dbReference type="SAM" id="Phobius"/>
    </source>
</evidence>
<evidence type="ECO:0000313" key="8">
    <source>
        <dbReference type="EMBL" id="PWY86703.1"/>
    </source>
</evidence>
<dbReference type="GO" id="GO:0005886">
    <property type="term" value="C:plasma membrane"/>
    <property type="evidence" value="ECO:0007669"/>
    <property type="project" value="TreeGrafter"/>
</dbReference>
<feature type="transmembrane region" description="Helical" evidence="6">
    <location>
        <begin position="177"/>
        <end position="196"/>
    </location>
</feature>
<feature type="transmembrane region" description="Helical" evidence="6">
    <location>
        <begin position="208"/>
        <end position="231"/>
    </location>
</feature>
<name>A0A317WK21_9EURO</name>